<accession>A0ABP9SDM7</accession>
<sequence length="299" mass="32683">MTVLNEQAIRTGARPAVTRRRARRRTPRERLVLALGILLLWGYAAVALAPMVVMVIDSLRPNALVLSDPLGLPKSLNFSSYATAWTQASFATYVRNSALVTIAAVALDVCVSLPASYVLGRYQFRGSGMLIAYFLSGLMLPIRLGILPIFYLLGSFGMIDSRLGLVLVYAASGVPFSVFIMSAFFRGLPRELEEAARIDGAGEFHIFARVMVPLVRPAIATVVVFRFVPLWNDFFFPLVLLRTTGKYTLPVGLTQFFGEFQTNWSALFAGLVIATLPLVILFVVATKQLVAGLTAGMGR</sequence>
<feature type="transmembrane region" description="Helical" evidence="7">
    <location>
        <begin position="165"/>
        <end position="185"/>
    </location>
</feature>
<evidence type="ECO:0000256" key="3">
    <source>
        <dbReference type="ARBA" id="ARBA00022475"/>
    </source>
</evidence>
<feature type="transmembrane region" description="Helical" evidence="7">
    <location>
        <begin position="206"/>
        <end position="228"/>
    </location>
</feature>
<dbReference type="SUPFAM" id="SSF161098">
    <property type="entry name" value="MetI-like"/>
    <property type="match status" value="1"/>
</dbReference>
<gene>
    <name evidence="9" type="ORF">GCM10023322_56470</name>
</gene>
<dbReference type="Gene3D" id="1.10.3720.10">
    <property type="entry name" value="MetI-like"/>
    <property type="match status" value="1"/>
</dbReference>
<evidence type="ECO:0000313" key="9">
    <source>
        <dbReference type="EMBL" id="GAA5193758.1"/>
    </source>
</evidence>
<evidence type="ECO:0000256" key="2">
    <source>
        <dbReference type="ARBA" id="ARBA00022448"/>
    </source>
</evidence>
<dbReference type="RefSeq" id="WP_345634637.1">
    <property type="nucleotide sequence ID" value="NZ_BAABJQ010000020.1"/>
</dbReference>
<evidence type="ECO:0000256" key="5">
    <source>
        <dbReference type="ARBA" id="ARBA00022989"/>
    </source>
</evidence>
<feature type="transmembrane region" description="Helical" evidence="7">
    <location>
        <begin position="131"/>
        <end position="153"/>
    </location>
</feature>
<keyword evidence="5 7" id="KW-1133">Transmembrane helix</keyword>
<feature type="transmembrane region" description="Helical" evidence="7">
    <location>
        <begin position="98"/>
        <end position="119"/>
    </location>
</feature>
<dbReference type="PANTHER" id="PTHR43744">
    <property type="entry name" value="ABC TRANSPORTER PERMEASE PROTEIN MG189-RELATED-RELATED"/>
    <property type="match status" value="1"/>
</dbReference>
<protein>
    <submittedName>
        <fullName evidence="9">Carbohydrate ABC transporter permease</fullName>
    </submittedName>
</protein>
<name>A0ABP9SDM7_9ACTN</name>
<keyword evidence="4 7" id="KW-0812">Transmembrane</keyword>
<proteinExistence type="inferred from homology"/>
<evidence type="ECO:0000256" key="1">
    <source>
        <dbReference type="ARBA" id="ARBA00004651"/>
    </source>
</evidence>
<comment type="subcellular location">
    <subcellularLocation>
        <location evidence="1 7">Cell membrane</location>
        <topology evidence="1 7">Multi-pass membrane protein</topology>
    </subcellularLocation>
</comment>
<evidence type="ECO:0000313" key="10">
    <source>
        <dbReference type="Proteomes" id="UP001501570"/>
    </source>
</evidence>
<dbReference type="InterPro" id="IPR000515">
    <property type="entry name" value="MetI-like"/>
</dbReference>
<dbReference type="Pfam" id="PF00528">
    <property type="entry name" value="BPD_transp_1"/>
    <property type="match status" value="1"/>
</dbReference>
<dbReference type="Proteomes" id="UP001501570">
    <property type="component" value="Unassembled WGS sequence"/>
</dbReference>
<dbReference type="PANTHER" id="PTHR43744:SF12">
    <property type="entry name" value="ABC TRANSPORTER PERMEASE PROTEIN MG189-RELATED"/>
    <property type="match status" value="1"/>
</dbReference>
<comment type="similarity">
    <text evidence="7">Belongs to the binding-protein-dependent transport system permease family.</text>
</comment>
<keyword evidence="2 7" id="KW-0813">Transport</keyword>
<evidence type="ECO:0000256" key="6">
    <source>
        <dbReference type="ARBA" id="ARBA00023136"/>
    </source>
</evidence>
<keyword evidence="6 7" id="KW-0472">Membrane</keyword>
<comment type="caution">
    <text evidence="9">The sequence shown here is derived from an EMBL/GenBank/DDBJ whole genome shotgun (WGS) entry which is preliminary data.</text>
</comment>
<keyword evidence="10" id="KW-1185">Reference proteome</keyword>
<evidence type="ECO:0000256" key="4">
    <source>
        <dbReference type="ARBA" id="ARBA00022692"/>
    </source>
</evidence>
<evidence type="ECO:0000256" key="7">
    <source>
        <dbReference type="RuleBase" id="RU363032"/>
    </source>
</evidence>
<keyword evidence="3" id="KW-1003">Cell membrane</keyword>
<organism evidence="9 10">
    <name type="scientific">Rugosimonospora acidiphila</name>
    <dbReference type="NCBI Taxonomy" id="556531"/>
    <lineage>
        <taxon>Bacteria</taxon>
        <taxon>Bacillati</taxon>
        <taxon>Actinomycetota</taxon>
        <taxon>Actinomycetes</taxon>
        <taxon>Micromonosporales</taxon>
        <taxon>Micromonosporaceae</taxon>
        <taxon>Rugosimonospora</taxon>
    </lineage>
</organism>
<dbReference type="CDD" id="cd06261">
    <property type="entry name" value="TM_PBP2"/>
    <property type="match status" value="1"/>
</dbReference>
<feature type="transmembrane region" description="Helical" evidence="7">
    <location>
        <begin position="31"/>
        <end position="56"/>
    </location>
</feature>
<dbReference type="InterPro" id="IPR035906">
    <property type="entry name" value="MetI-like_sf"/>
</dbReference>
<feature type="transmembrane region" description="Helical" evidence="7">
    <location>
        <begin position="264"/>
        <end position="285"/>
    </location>
</feature>
<dbReference type="EMBL" id="BAABJQ010000020">
    <property type="protein sequence ID" value="GAA5193758.1"/>
    <property type="molecule type" value="Genomic_DNA"/>
</dbReference>
<dbReference type="PROSITE" id="PS50928">
    <property type="entry name" value="ABC_TM1"/>
    <property type="match status" value="1"/>
</dbReference>
<feature type="domain" description="ABC transmembrane type-1" evidence="8">
    <location>
        <begin position="94"/>
        <end position="285"/>
    </location>
</feature>
<reference evidence="10" key="1">
    <citation type="journal article" date="2019" name="Int. J. Syst. Evol. Microbiol.">
        <title>The Global Catalogue of Microorganisms (GCM) 10K type strain sequencing project: providing services to taxonomists for standard genome sequencing and annotation.</title>
        <authorList>
            <consortium name="The Broad Institute Genomics Platform"/>
            <consortium name="The Broad Institute Genome Sequencing Center for Infectious Disease"/>
            <person name="Wu L."/>
            <person name="Ma J."/>
        </authorList>
    </citation>
    <scope>NUCLEOTIDE SEQUENCE [LARGE SCALE GENOMIC DNA]</scope>
    <source>
        <strain evidence="10">JCM 18304</strain>
    </source>
</reference>
<evidence type="ECO:0000259" key="8">
    <source>
        <dbReference type="PROSITE" id="PS50928"/>
    </source>
</evidence>